<evidence type="ECO:0000256" key="4">
    <source>
        <dbReference type="ARBA" id="ARBA00023125"/>
    </source>
</evidence>
<keyword evidence="4 8" id="KW-0238">DNA-binding</keyword>
<organism evidence="8 9">
    <name type="scientific">Candidatus Intestinimonas pullistercoris</name>
    <dbReference type="NCBI Taxonomy" id="2838623"/>
    <lineage>
        <taxon>Bacteria</taxon>
        <taxon>Bacillati</taxon>
        <taxon>Bacillota</taxon>
        <taxon>Clostridia</taxon>
        <taxon>Eubacteriales</taxon>
        <taxon>Intestinimonas</taxon>
    </lineage>
</organism>
<evidence type="ECO:0000313" key="9">
    <source>
        <dbReference type="Proteomes" id="UP000823882"/>
    </source>
</evidence>
<comment type="function">
    <text evidence="6">Repressor of the lactose catabolism operon. Galactose-6-phosphate is the inducer.</text>
</comment>
<dbReference type="CDD" id="cd00090">
    <property type="entry name" value="HTH_ARSR"/>
    <property type="match status" value="1"/>
</dbReference>
<name>A0A9D2NX64_9FIRM</name>
<evidence type="ECO:0000256" key="3">
    <source>
        <dbReference type="ARBA" id="ARBA00023015"/>
    </source>
</evidence>
<protein>
    <recommendedName>
        <fullName evidence="1">Lactose phosphotransferase system repressor</fullName>
    </recommendedName>
</protein>
<dbReference type="PROSITE" id="PS00894">
    <property type="entry name" value="HTH_DEOR_1"/>
    <property type="match status" value="1"/>
</dbReference>
<dbReference type="PANTHER" id="PTHR30363:SF4">
    <property type="entry name" value="GLYCEROL-3-PHOSPHATE REGULON REPRESSOR"/>
    <property type="match status" value="1"/>
</dbReference>
<evidence type="ECO:0000259" key="7">
    <source>
        <dbReference type="PROSITE" id="PS51000"/>
    </source>
</evidence>
<dbReference type="InterPro" id="IPR001034">
    <property type="entry name" value="DeoR_HTH"/>
</dbReference>
<dbReference type="InterPro" id="IPR014036">
    <property type="entry name" value="DeoR-like_C"/>
</dbReference>
<dbReference type="InterPro" id="IPR011991">
    <property type="entry name" value="ArsR-like_HTH"/>
</dbReference>
<dbReference type="InterPro" id="IPR018356">
    <property type="entry name" value="Tscrpt_reg_HTH_DeoR_CS"/>
</dbReference>
<dbReference type="PRINTS" id="PR00033">
    <property type="entry name" value="HTHASNC"/>
</dbReference>
<dbReference type="Pfam" id="PF00455">
    <property type="entry name" value="DeoRC"/>
    <property type="match status" value="1"/>
</dbReference>
<proteinExistence type="predicted"/>
<dbReference type="PROSITE" id="PS51000">
    <property type="entry name" value="HTH_DEOR_2"/>
    <property type="match status" value="1"/>
</dbReference>
<reference evidence="8" key="1">
    <citation type="journal article" date="2021" name="PeerJ">
        <title>Extensive microbial diversity within the chicken gut microbiome revealed by metagenomics and culture.</title>
        <authorList>
            <person name="Gilroy R."/>
            <person name="Ravi A."/>
            <person name="Getino M."/>
            <person name="Pursley I."/>
            <person name="Horton D.L."/>
            <person name="Alikhan N.F."/>
            <person name="Baker D."/>
            <person name="Gharbi K."/>
            <person name="Hall N."/>
            <person name="Watson M."/>
            <person name="Adriaenssens E.M."/>
            <person name="Foster-Nyarko E."/>
            <person name="Jarju S."/>
            <person name="Secka A."/>
            <person name="Antonio M."/>
            <person name="Oren A."/>
            <person name="Chaudhuri R.R."/>
            <person name="La Ragione R."/>
            <person name="Hildebrand F."/>
            <person name="Pallen M.J."/>
        </authorList>
    </citation>
    <scope>NUCLEOTIDE SEQUENCE</scope>
    <source>
        <strain evidence="8">CHK186-1790</strain>
    </source>
</reference>
<evidence type="ECO:0000256" key="6">
    <source>
        <dbReference type="ARBA" id="ARBA00024937"/>
    </source>
</evidence>
<dbReference type="InterPro" id="IPR050313">
    <property type="entry name" value="Carb_Metab_HTH_regulators"/>
</dbReference>
<dbReference type="EMBL" id="DWWJ01000037">
    <property type="protein sequence ID" value="HJC40326.1"/>
    <property type="molecule type" value="Genomic_DNA"/>
</dbReference>
<dbReference type="Proteomes" id="UP000823882">
    <property type="component" value="Unassembled WGS sequence"/>
</dbReference>
<dbReference type="SUPFAM" id="SSF100950">
    <property type="entry name" value="NagB/RpiA/CoA transferase-like"/>
    <property type="match status" value="1"/>
</dbReference>
<feature type="domain" description="HTH deoR-type" evidence="7">
    <location>
        <begin position="2"/>
        <end position="57"/>
    </location>
</feature>
<dbReference type="SUPFAM" id="SSF46785">
    <property type="entry name" value="Winged helix' DNA-binding domain"/>
    <property type="match status" value="1"/>
</dbReference>
<dbReference type="Gene3D" id="3.40.50.1360">
    <property type="match status" value="1"/>
</dbReference>
<dbReference type="Gene3D" id="1.10.10.10">
    <property type="entry name" value="Winged helix-like DNA-binding domain superfamily/Winged helix DNA-binding domain"/>
    <property type="match status" value="1"/>
</dbReference>
<dbReference type="SMART" id="SM01134">
    <property type="entry name" value="DeoRC"/>
    <property type="match status" value="1"/>
</dbReference>
<dbReference type="Pfam" id="PF08220">
    <property type="entry name" value="HTH_DeoR"/>
    <property type="match status" value="1"/>
</dbReference>
<dbReference type="PANTHER" id="PTHR30363">
    <property type="entry name" value="HTH-TYPE TRANSCRIPTIONAL REGULATOR SRLR-RELATED"/>
    <property type="match status" value="1"/>
</dbReference>
<dbReference type="InterPro" id="IPR036388">
    <property type="entry name" value="WH-like_DNA-bd_sf"/>
</dbReference>
<evidence type="ECO:0000256" key="2">
    <source>
        <dbReference type="ARBA" id="ARBA00022491"/>
    </source>
</evidence>
<reference evidence="8" key="2">
    <citation type="submission" date="2021-04" db="EMBL/GenBank/DDBJ databases">
        <authorList>
            <person name="Gilroy R."/>
        </authorList>
    </citation>
    <scope>NUCLEOTIDE SEQUENCE</scope>
    <source>
        <strain evidence="8">CHK186-1790</strain>
    </source>
</reference>
<accession>A0A9D2NX64</accession>
<evidence type="ECO:0000256" key="1">
    <source>
        <dbReference type="ARBA" id="ARBA00021390"/>
    </source>
</evidence>
<keyword evidence="5" id="KW-0804">Transcription</keyword>
<dbReference type="PRINTS" id="PR00037">
    <property type="entry name" value="HTHLACR"/>
</dbReference>
<dbReference type="GO" id="GO:0043565">
    <property type="term" value="F:sequence-specific DNA binding"/>
    <property type="evidence" value="ECO:0007669"/>
    <property type="project" value="InterPro"/>
</dbReference>
<dbReference type="InterPro" id="IPR000485">
    <property type="entry name" value="AsnC-type_HTH_dom"/>
</dbReference>
<sequence>MFNQRQLEIIDLLQTEDRVSVSELTQRFGVSLVTVRQDLKKLEDQGVLKRTHGGAIPVDNGYDTSTRMWNNYEQKLRIAQRAAEMVSDGETVIVETGSTCSLLARELATKRGVTVITNSVFLCNFVRRCPSLDVVLLGGSFQHDAEANVGPLTKLGLAQFSVDKCFIGADAISAEKGVSTINLFRAEVARAMVKSARKMIVLATSDKVGANAVASSFPLTAIHTVITDKDLSREGQTLLEQAGVDVITV</sequence>
<evidence type="ECO:0000256" key="5">
    <source>
        <dbReference type="ARBA" id="ARBA00023163"/>
    </source>
</evidence>
<comment type="caution">
    <text evidence="8">The sequence shown here is derived from an EMBL/GenBank/DDBJ whole genome shotgun (WGS) entry which is preliminary data.</text>
</comment>
<dbReference type="AlphaFoldDB" id="A0A9D2NX64"/>
<gene>
    <name evidence="8" type="ORF">H9701_02070</name>
</gene>
<evidence type="ECO:0000313" key="8">
    <source>
        <dbReference type="EMBL" id="HJC40326.1"/>
    </source>
</evidence>
<dbReference type="GO" id="GO:0003700">
    <property type="term" value="F:DNA-binding transcription factor activity"/>
    <property type="evidence" value="ECO:0007669"/>
    <property type="project" value="InterPro"/>
</dbReference>
<keyword evidence="2" id="KW-0678">Repressor</keyword>
<dbReference type="InterPro" id="IPR037171">
    <property type="entry name" value="NagB/RpiA_transferase-like"/>
</dbReference>
<dbReference type="InterPro" id="IPR036390">
    <property type="entry name" value="WH_DNA-bd_sf"/>
</dbReference>
<dbReference type="SMART" id="SM00420">
    <property type="entry name" value="HTH_DEOR"/>
    <property type="match status" value="1"/>
</dbReference>
<keyword evidence="3" id="KW-0805">Transcription regulation</keyword>